<evidence type="ECO:0000256" key="4">
    <source>
        <dbReference type="PIRSR" id="PIRSR006806-1"/>
    </source>
</evidence>
<accession>A0A3D8TW23</accession>
<feature type="binding site" evidence="4">
    <location>
        <position position="49"/>
    </location>
    <ligand>
        <name>substrate</name>
    </ligand>
</feature>
<proteinExistence type="inferred from homology"/>
<dbReference type="InterPro" id="IPR037171">
    <property type="entry name" value="NagB/RpiA_transferase-like"/>
</dbReference>
<dbReference type="InterPro" id="IPR002698">
    <property type="entry name" value="FTHF_cligase"/>
</dbReference>
<comment type="cofactor">
    <cofactor evidence="5">
        <name>Mg(2+)</name>
        <dbReference type="ChEBI" id="CHEBI:18420"/>
    </cofactor>
</comment>
<feature type="binding site" evidence="4">
    <location>
        <begin position="3"/>
        <end position="7"/>
    </location>
    <ligand>
        <name>ATP</name>
        <dbReference type="ChEBI" id="CHEBI:30616"/>
    </ligand>
</feature>
<dbReference type="GO" id="GO:0046872">
    <property type="term" value="F:metal ion binding"/>
    <property type="evidence" value="ECO:0007669"/>
    <property type="project" value="UniProtKB-KW"/>
</dbReference>
<keyword evidence="7" id="KW-1185">Reference proteome</keyword>
<dbReference type="SUPFAM" id="SSF100950">
    <property type="entry name" value="NagB/RpiA/CoA transferase-like"/>
    <property type="match status" value="1"/>
</dbReference>
<keyword evidence="3 4" id="KW-0067">ATP-binding</keyword>
<organism evidence="6 7">
    <name type="scientific">Listeria kieliensis</name>
    <dbReference type="NCBI Taxonomy" id="1621700"/>
    <lineage>
        <taxon>Bacteria</taxon>
        <taxon>Bacillati</taxon>
        <taxon>Bacillota</taxon>
        <taxon>Bacilli</taxon>
        <taxon>Bacillales</taxon>
        <taxon>Listeriaceae</taxon>
        <taxon>Listeria</taxon>
    </lineage>
</organism>
<protein>
    <recommendedName>
        <fullName evidence="5">5-formyltetrahydrofolate cyclo-ligase</fullName>
        <ecNumber evidence="5">6.3.3.2</ecNumber>
    </recommendedName>
</protein>
<keyword evidence="5" id="KW-0479">Metal-binding</keyword>
<dbReference type="GO" id="GO:0035999">
    <property type="term" value="P:tetrahydrofolate interconversion"/>
    <property type="evidence" value="ECO:0007669"/>
    <property type="project" value="TreeGrafter"/>
</dbReference>
<dbReference type="PANTHER" id="PTHR23407:SF1">
    <property type="entry name" value="5-FORMYLTETRAHYDROFOLATE CYCLO-LIGASE"/>
    <property type="match status" value="1"/>
</dbReference>
<comment type="caution">
    <text evidence="6">The sequence shown here is derived from an EMBL/GenBank/DDBJ whole genome shotgun (WGS) entry which is preliminary data.</text>
</comment>
<dbReference type="Pfam" id="PF01812">
    <property type="entry name" value="5-FTHF_cyc-lig"/>
    <property type="match status" value="1"/>
</dbReference>
<dbReference type="EC" id="6.3.3.2" evidence="5"/>
<dbReference type="PANTHER" id="PTHR23407">
    <property type="entry name" value="ATPASE INHIBITOR/5-FORMYLTETRAHYDROFOLATE CYCLO-LIGASE"/>
    <property type="match status" value="1"/>
</dbReference>
<dbReference type="Gene3D" id="3.40.50.10420">
    <property type="entry name" value="NagB/RpiA/CoA transferase-like"/>
    <property type="match status" value="1"/>
</dbReference>
<keyword evidence="6" id="KW-0436">Ligase</keyword>
<dbReference type="EMBL" id="LARY01000001">
    <property type="protein sequence ID" value="RDX02917.1"/>
    <property type="molecule type" value="Genomic_DNA"/>
</dbReference>
<dbReference type="GO" id="GO:0005524">
    <property type="term" value="F:ATP binding"/>
    <property type="evidence" value="ECO:0007669"/>
    <property type="project" value="UniProtKB-KW"/>
</dbReference>
<keyword evidence="2 4" id="KW-0547">Nucleotide-binding</keyword>
<dbReference type="Proteomes" id="UP000257055">
    <property type="component" value="Unassembled WGS sequence"/>
</dbReference>
<evidence type="ECO:0000313" key="6">
    <source>
        <dbReference type="EMBL" id="RDX02917.1"/>
    </source>
</evidence>
<evidence type="ECO:0000256" key="3">
    <source>
        <dbReference type="ARBA" id="ARBA00022840"/>
    </source>
</evidence>
<name>A0A3D8TW23_9LIST</name>
<feature type="binding site" evidence="4">
    <location>
        <begin position="132"/>
        <end position="140"/>
    </location>
    <ligand>
        <name>ATP</name>
        <dbReference type="ChEBI" id="CHEBI:30616"/>
    </ligand>
</feature>
<dbReference type="RefSeq" id="WP_115752609.1">
    <property type="nucleotide sequence ID" value="NZ_LARY01000001.1"/>
</dbReference>
<reference evidence="7" key="1">
    <citation type="submission" date="2015-04" db="EMBL/GenBank/DDBJ databases">
        <authorList>
            <person name="Schardt J."/>
            <person name="Mueller-Herbst S."/>
            <person name="Scherer S."/>
            <person name="Huptas C."/>
        </authorList>
    </citation>
    <scope>NUCLEOTIDE SEQUENCE [LARGE SCALE GENOMIC DNA]</scope>
    <source>
        <strain evidence="7">Kiel-L1</strain>
    </source>
</reference>
<dbReference type="GO" id="GO:0030272">
    <property type="term" value="F:5-formyltetrahydrofolate cyclo-ligase activity"/>
    <property type="evidence" value="ECO:0007669"/>
    <property type="project" value="UniProtKB-EC"/>
</dbReference>
<evidence type="ECO:0000313" key="7">
    <source>
        <dbReference type="Proteomes" id="UP000257055"/>
    </source>
</evidence>
<dbReference type="InterPro" id="IPR024185">
    <property type="entry name" value="FTHF_cligase-like_sf"/>
</dbReference>
<dbReference type="NCBIfam" id="TIGR02727">
    <property type="entry name" value="MTHFS_bact"/>
    <property type="match status" value="1"/>
</dbReference>
<evidence type="ECO:0000256" key="1">
    <source>
        <dbReference type="ARBA" id="ARBA00010638"/>
    </source>
</evidence>
<feature type="binding site" evidence="4">
    <location>
        <position position="54"/>
    </location>
    <ligand>
        <name>substrate</name>
    </ligand>
</feature>
<comment type="similarity">
    <text evidence="1 5">Belongs to the 5-formyltetrahydrofolate cyclo-ligase family.</text>
</comment>
<evidence type="ECO:0000256" key="5">
    <source>
        <dbReference type="RuleBase" id="RU361279"/>
    </source>
</evidence>
<evidence type="ECO:0000256" key="2">
    <source>
        <dbReference type="ARBA" id="ARBA00022741"/>
    </source>
</evidence>
<gene>
    <name evidence="6" type="ORF">UR08_05315</name>
</gene>
<comment type="catalytic activity">
    <reaction evidence="5">
        <text>(6S)-5-formyl-5,6,7,8-tetrahydrofolate + ATP = (6R)-5,10-methenyltetrahydrofolate + ADP + phosphate</text>
        <dbReference type="Rhea" id="RHEA:10488"/>
        <dbReference type="ChEBI" id="CHEBI:30616"/>
        <dbReference type="ChEBI" id="CHEBI:43474"/>
        <dbReference type="ChEBI" id="CHEBI:57455"/>
        <dbReference type="ChEBI" id="CHEBI:57457"/>
        <dbReference type="ChEBI" id="CHEBI:456216"/>
        <dbReference type="EC" id="6.3.3.2"/>
    </reaction>
</comment>
<dbReference type="AlphaFoldDB" id="A0A3D8TW23"/>
<keyword evidence="5" id="KW-0460">Magnesium</keyword>
<dbReference type="PIRSF" id="PIRSF006806">
    <property type="entry name" value="FTHF_cligase"/>
    <property type="match status" value="1"/>
</dbReference>
<dbReference type="GO" id="GO:0009396">
    <property type="term" value="P:folic acid-containing compound biosynthetic process"/>
    <property type="evidence" value="ECO:0007669"/>
    <property type="project" value="TreeGrafter"/>
</dbReference>
<sequence>MEKSKLRTETLKLLTSLEKTEHDEKSLKLAELLFETEEWKRAHFVGITLSRYPEIETEAIIRQAWEKGKKVAIPETLYPGHRMQFREYEEGDQLIKKKFDLMEPSDKAKLVPKSELSLLIVPGVVFNSAGYRIGFGGGFYDRYLMNFPGNTISLAFSEQVNEELVVEDHDIPVQKVLVI</sequence>